<name>A0ABW0X9M8_9ACTN</name>
<protein>
    <submittedName>
        <fullName evidence="1">Uncharacterized protein</fullName>
    </submittedName>
</protein>
<dbReference type="RefSeq" id="WP_380227667.1">
    <property type="nucleotide sequence ID" value="NZ_JBHSOF010000034.1"/>
</dbReference>
<dbReference type="Proteomes" id="UP001595975">
    <property type="component" value="Unassembled WGS sequence"/>
</dbReference>
<gene>
    <name evidence="1" type="ORF">ACFP3U_23825</name>
</gene>
<keyword evidence="2" id="KW-1185">Reference proteome</keyword>
<organism evidence="1 2">
    <name type="scientific">Kitasatospora misakiensis</name>
    <dbReference type="NCBI Taxonomy" id="67330"/>
    <lineage>
        <taxon>Bacteria</taxon>
        <taxon>Bacillati</taxon>
        <taxon>Actinomycetota</taxon>
        <taxon>Actinomycetes</taxon>
        <taxon>Kitasatosporales</taxon>
        <taxon>Streptomycetaceae</taxon>
        <taxon>Kitasatospora</taxon>
    </lineage>
</organism>
<evidence type="ECO:0000313" key="2">
    <source>
        <dbReference type="Proteomes" id="UP001595975"/>
    </source>
</evidence>
<comment type="caution">
    <text evidence="1">The sequence shown here is derived from an EMBL/GenBank/DDBJ whole genome shotgun (WGS) entry which is preliminary data.</text>
</comment>
<reference evidence="2" key="1">
    <citation type="journal article" date="2019" name="Int. J. Syst. Evol. Microbiol.">
        <title>The Global Catalogue of Microorganisms (GCM) 10K type strain sequencing project: providing services to taxonomists for standard genome sequencing and annotation.</title>
        <authorList>
            <consortium name="The Broad Institute Genomics Platform"/>
            <consortium name="The Broad Institute Genome Sequencing Center for Infectious Disease"/>
            <person name="Wu L."/>
            <person name="Ma J."/>
        </authorList>
    </citation>
    <scope>NUCLEOTIDE SEQUENCE [LARGE SCALE GENOMIC DNA]</scope>
    <source>
        <strain evidence="2">CGMCC 4.1437</strain>
    </source>
</reference>
<proteinExistence type="predicted"/>
<dbReference type="EMBL" id="JBHSOF010000034">
    <property type="protein sequence ID" value="MFC5665994.1"/>
    <property type="molecule type" value="Genomic_DNA"/>
</dbReference>
<evidence type="ECO:0000313" key="1">
    <source>
        <dbReference type="EMBL" id="MFC5665994.1"/>
    </source>
</evidence>
<sequence>MPAAPASASVAVSEPATTYLTPLLVSRRHVDLHRVTTTSCRAEEAPPIRPPS</sequence>
<accession>A0ABW0X9M8</accession>